<dbReference type="EMBL" id="VDMN01000006">
    <property type="protein sequence ID" value="TNM61349.1"/>
    <property type="molecule type" value="Genomic_DNA"/>
</dbReference>
<name>A0A5C4XDL3_9HYPH</name>
<feature type="compositionally biased region" description="Basic and acidic residues" evidence="1">
    <location>
        <begin position="57"/>
        <end position="68"/>
    </location>
</feature>
<dbReference type="OrthoDB" id="8395375at2"/>
<keyword evidence="3" id="KW-1185">Reference proteome</keyword>
<feature type="region of interest" description="Disordered" evidence="1">
    <location>
        <begin position="1"/>
        <end position="68"/>
    </location>
</feature>
<evidence type="ECO:0000256" key="1">
    <source>
        <dbReference type="SAM" id="MobiDB-lite"/>
    </source>
</evidence>
<sequence>MTRETTSNEATRFGSSQPSVAKSSGTGEAPAKKQPSPASIEINKARKAVGADGVTEQDERVADAGDAG</sequence>
<evidence type="ECO:0000313" key="3">
    <source>
        <dbReference type="Proteomes" id="UP000311605"/>
    </source>
</evidence>
<proteinExistence type="predicted"/>
<dbReference type="Proteomes" id="UP000311605">
    <property type="component" value="Unassembled WGS sequence"/>
</dbReference>
<dbReference type="AlphaFoldDB" id="A0A5C4XDL3"/>
<organism evidence="2 3">
    <name type="scientific">Aliirhizobium smilacinae</name>
    <dbReference type="NCBI Taxonomy" id="1395944"/>
    <lineage>
        <taxon>Bacteria</taxon>
        <taxon>Pseudomonadati</taxon>
        <taxon>Pseudomonadota</taxon>
        <taxon>Alphaproteobacteria</taxon>
        <taxon>Hyphomicrobiales</taxon>
        <taxon>Rhizobiaceae</taxon>
        <taxon>Aliirhizobium</taxon>
    </lineage>
</organism>
<dbReference type="RefSeq" id="WP_139678517.1">
    <property type="nucleotide sequence ID" value="NZ_VDMN01000006.1"/>
</dbReference>
<evidence type="ECO:0000313" key="2">
    <source>
        <dbReference type="EMBL" id="TNM61349.1"/>
    </source>
</evidence>
<protein>
    <submittedName>
        <fullName evidence="2">Uncharacterized protein</fullName>
    </submittedName>
</protein>
<accession>A0A5C4XDL3</accession>
<reference evidence="2 3" key="1">
    <citation type="submission" date="2019-06" db="EMBL/GenBank/DDBJ databases">
        <title>The draft genome of Rhizobium smilacinae PTYR-5.</title>
        <authorList>
            <person name="Liu L."/>
            <person name="Li L."/>
            <person name="Zhang X."/>
        </authorList>
    </citation>
    <scope>NUCLEOTIDE SEQUENCE [LARGE SCALE GENOMIC DNA]</scope>
    <source>
        <strain evidence="2 3">PTYR-5</strain>
    </source>
</reference>
<comment type="caution">
    <text evidence="2">The sequence shown here is derived from an EMBL/GenBank/DDBJ whole genome shotgun (WGS) entry which is preliminary data.</text>
</comment>
<gene>
    <name evidence="2" type="ORF">FHP24_22720</name>
</gene>
<feature type="compositionally biased region" description="Polar residues" evidence="1">
    <location>
        <begin position="1"/>
        <end position="26"/>
    </location>
</feature>